<dbReference type="PANTHER" id="PTHR43434">
    <property type="entry name" value="PHOSPHOGLYCOLATE PHOSPHATASE"/>
    <property type="match status" value="1"/>
</dbReference>
<keyword evidence="1" id="KW-0378">Hydrolase</keyword>
<reference evidence="2" key="1">
    <citation type="submission" date="2016-09" db="EMBL/GenBank/DDBJ databases">
        <authorList>
            <person name="Wan X."/>
            <person name="Hou S."/>
        </authorList>
    </citation>
    <scope>NUCLEOTIDE SEQUENCE [LARGE SCALE GENOMIC DNA]</scope>
    <source>
        <strain evidence="2">KH87</strain>
    </source>
</reference>
<proteinExistence type="predicted"/>
<dbReference type="NCBIfam" id="NF011564">
    <property type="entry name" value="PRK14988.1"/>
    <property type="match status" value="1"/>
</dbReference>
<dbReference type="GO" id="GO:0008967">
    <property type="term" value="F:phosphoglycolate phosphatase activity"/>
    <property type="evidence" value="ECO:0007669"/>
    <property type="project" value="TreeGrafter"/>
</dbReference>
<dbReference type="CDD" id="cd01427">
    <property type="entry name" value="HAD_like"/>
    <property type="match status" value="1"/>
</dbReference>
<dbReference type="SFLD" id="SFLDG01129">
    <property type="entry name" value="C1.5:_HAD__Beta-PGM__Phosphata"/>
    <property type="match status" value="1"/>
</dbReference>
<evidence type="ECO:0000313" key="1">
    <source>
        <dbReference type="EMBL" id="OEY68190.1"/>
    </source>
</evidence>
<name>A0A1E7Q273_9GAMM</name>
<dbReference type="Gene3D" id="3.40.50.1000">
    <property type="entry name" value="HAD superfamily/HAD-like"/>
    <property type="match status" value="1"/>
</dbReference>
<evidence type="ECO:0000313" key="2">
    <source>
        <dbReference type="Proteomes" id="UP000242258"/>
    </source>
</evidence>
<dbReference type="InterPro" id="IPR023214">
    <property type="entry name" value="HAD_sf"/>
</dbReference>
<dbReference type="NCBIfam" id="TIGR01509">
    <property type="entry name" value="HAD-SF-IA-v3"/>
    <property type="match status" value="1"/>
</dbReference>
<dbReference type="InterPro" id="IPR050155">
    <property type="entry name" value="HAD-like_hydrolase_sf"/>
</dbReference>
<dbReference type="Proteomes" id="UP000242258">
    <property type="component" value="Unassembled WGS sequence"/>
</dbReference>
<accession>A0A1E7Q273</accession>
<protein>
    <submittedName>
        <fullName evidence="1">HAD family hydrolase</fullName>
    </submittedName>
</protein>
<keyword evidence="2" id="KW-1185">Reference proteome</keyword>
<dbReference type="OrthoDB" id="9773910at2"/>
<dbReference type="AlphaFoldDB" id="A0A1E7Q273"/>
<dbReference type="GO" id="GO:0005829">
    <property type="term" value="C:cytosol"/>
    <property type="evidence" value="ECO:0007669"/>
    <property type="project" value="TreeGrafter"/>
</dbReference>
<dbReference type="InterPro" id="IPR036412">
    <property type="entry name" value="HAD-like_sf"/>
</dbReference>
<dbReference type="GO" id="GO:0006281">
    <property type="term" value="P:DNA repair"/>
    <property type="evidence" value="ECO:0007669"/>
    <property type="project" value="TreeGrafter"/>
</dbReference>
<sequence>MLHWAEIDTVLLDMDGTLLDLHFDSYFWQYYLPKRWSEISGIDEKSAQQQLDAEYTKLAGKLEWYCLDYWGKRLQLPITELKREVMDKIAMRDDAAVFLQALKDSGRQVILLTNAHPDSLSLKVERTELASYIDTLVSTHEFGVTKENWALWHKVQHRFGFDPARTLFVDDSLPILHAAKDFGIKHLLAVANPDSQKVSNNITEFPAITDYNTLVADILKPRT</sequence>
<dbReference type="Pfam" id="PF00702">
    <property type="entry name" value="Hydrolase"/>
    <property type="match status" value="1"/>
</dbReference>
<comment type="caution">
    <text evidence="1">The sequence shown here is derived from an EMBL/GenBank/DDBJ whole genome shotgun (WGS) entry which is preliminary data.</text>
</comment>
<dbReference type="PANTHER" id="PTHR43434:SF3">
    <property type="entry name" value="GMP_IMP NUCLEOTIDASE YRFG"/>
    <property type="match status" value="1"/>
</dbReference>
<gene>
    <name evidence="1" type="ORF">BI198_00375</name>
</gene>
<dbReference type="STRING" id="1628148.BI198_00375"/>
<dbReference type="InterPro" id="IPR006439">
    <property type="entry name" value="HAD-SF_hydro_IA"/>
</dbReference>
<dbReference type="EMBL" id="MKEK01000001">
    <property type="protein sequence ID" value="OEY68190.1"/>
    <property type="molecule type" value="Genomic_DNA"/>
</dbReference>
<dbReference type="SUPFAM" id="SSF56784">
    <property type="entry name" value="HAD-like"/>
    <property type="match status" value="1"/>
</dbReference>
<dbReference type="SFLD" id="SFLDS00003">
    <property type="entry name" value="Haloacid_Dehalogenase"/>
    <property type="match status" value="1"/>
</dbReference>
<organism evidence="1 2">
    <name type="scientific">Rheinheimera salexigens</name>
    <dbReference type="NCBI Taxonomy" id="1628148"/>
    <lineage>
        <taxon>Bacteria</taxon>
        <taxon>Pseudomonadati</taxon>
        <taxon>Pseudomonadota</taxon>
        <taxon>Gammaproteobacteria</taxon>
        <taxon>Chromatiales</taxon>
        <taxon>Chromatiaceae</taxon>
        <taxon>Rheinheimera</taxon>
    </lineage>
</organism>
<dbReference type="RefSeq" id="WP_070047757.1">
    <property type="nucleotide sequence ID" value="NZ_CBCSDO010000011.1"/>
</dbReference>